<reference evidence="1" key="1">
    <citation type="submission" date="2016-03" db="EMBL/GenBank/DDBJ databases">
        <authorList>
            <person name="Ploux O."/>
        </authorList>
    </citation>
    <scope>NUCLEOTIDE SEQUENCE</scope>
    <source>
        <strain evidence="1">UC10</strain>
    </source>
</reference>
<dbReference type="EMBL" id="LT598653">
    <property type="protein sequence ID" value="SBV31790.1"/>
    <property type="molecule type" value="Genomic_DNA"/>
</dbReference>
<gene>
    <name evidence="1" type="ORF">SPPYR_0670</name>
</gene>
<dbReference type="AlphaFoldDB" id="A0A1Y5PP93"/>
<dbReference type="KEGG" id="sphu:SPPYR_0670"/>
<sequence>MRVGSLPVKLGRCRAAILRESPFQHVATLDNARIHG</sequence>
<evidence type="ECO:0000313" key="1">
    <source>
        <dbReference type="EMBL" id="SBV31790.1"/>
    </source>
</evidence>
<organism evidence="1">
    <name type="scientific">uncultured Sphingopyxis sp</name>
    <dbReference type="NCBI Taxonomy" id="310581"/>
    <lineage>
        <taxon>Bacteria</taxon>
        <taxon>Pseudomonadati</taxon>
        <taxon>Pseudomonadota</taxon>
        <taxon>Alphaproteobacteria</taxon>
        <taxon>Sphingomonadales</taxon>
        <taxon>Sphingomonadaceae</taxon>
        <taxon>Sphingopyxis</taxon>
        <taxon>environmental samples</taxon>
    </lineage>
</organism>
<name>A0A1Y5PP93_9SPHN</name>
<accession>A0A1Y5PP93</accession>
<proteinExistence type="predicted"/>
<protein>
    <submittedName>
        <fullName evidence="1">Uncharacterized protein</fullName>
    </submittedName>
</protein>